<dbReference type="RefSeq" id="WP_026848795.1">
    <property type="nucleotide sequence ID" value="NZ_CP011454.1"/>
</dbReference>
<dbReference type="EMBL" id="CP011454">
    <property type="protein sequence ID" value="AMW05509.1"/>
    <property type="molecule type" value="Genomic_DNA"/>
</dbReference>
<dbReference type="eggNOG" id="COG1463">
    <property type="taxonomic scope" value="Bacteria"/>
</dbReference>
<dbReference type="KEGG" id="gph:GEMMAAP_13235"/>
<dbReference type="Pfam" id="PF02470">
    <property type="entry name" value="MlaD"/>
    <property type="match status" value="1"/>
</dbReference>
<dbReference type="PANTHER" id="PTHR33371">
    <property type="entry name" value="INTERMEMBRANE PHOSPHOLIPID TRANSPORT SYSTEM BINDING PROTEIN MLAD-RELATED"/>
    <property type="match status" value="1"/>
</dbReference>
<reference evidence="2 3" key="1">
    <citation type="journal article" date="2014" name="Proc. Natl. Acad. Sci. U.S.A.">
        <title>Functional type 2 photosynthetic reaction centers found in the rare bacterial phylum Gemmatimonadetes.</title>
        <authorList>
            <person name="Zeng Y."/>
            <person name="Feng F."/>
            <person name="Medova H."/>
            <person name="Dean J."/>
            <person name="Koblizek M."/>
        </authorList>
    </citation>
    <scope>NUCLEOTIDE SEQUENCE [LARGE SCALE GENOMIC DNA]</scope>
    <source>
        <strain evidence="2 3">AP64</strain>
    </source>
</reference>
<feature type="domain" description="Mce/MlaD" evidence="1">
    <location>
        <begin position="37"/>
        <end position="112"/>
    </location>
</feature>
<organism evidence="2 3">
    <name type="scientific">Gemmatimonas phototrophica</name>
    <dbReference type="NCBI Taxonomy" id="1379270"/>
    <lineage>
        <taxon>Bacteria</taxon>
        <taxon>Pseudomonadati</taxon>
        <taxon>Gemmatimonadota</taxon>
        <taxon>Gemmatimonadia</taxon>
        <taxon>Gemmatimonadales</taxon>
        <taxon>Gemmatimonadaceae</taxon>
        <taxon>Gemmatimonas</taxon>
    </lineage>
</organism>
<dbReference type="STRING" id="1379270.GEMMAAP_13235"/>
<protein>
    <recommendedName>
        <fullName evidence="1">Mce/MlaD domain-containing protein</fullName>
    </recommendedName>
</protein>
<keyword evidence="3" id="KW-1185">Reference proteome</keyword>
<dbReference type="AlphaFoldDB" id="A0A143BKE9"/>
<accession>A0A143BKE9</accession>
<dbReference type="OrthoDB" id="9798731at2"/>
<evidence type="ECO:0000313" key="3">
    <source>
        <dbReference type="Proteomes" id="UP000076404"/>
    </source>
</evidence>
<dbReference type="InterPro" id="IPR052336">
    <property type="entry name" value="MlaD_Phospholipid_Transporter"/>
</dbReference>
<dbReference type="InterPro" id="IPR003399">
    <property type="entry name" value="Mce/MlaD"/>
</dbReference>
<dbReference type="PANTHER" id="PTHR33371:SF4">
    <property type="entry name" value="INTERMEMBRANE PHOSPHOLIPID TRANSPORT SYSTEM BINDING PROTEIN MLAD"/>
    <property type="match status" value="1"/>
</dbReference>
<evidence type="ECO:0000259" key="1">
    <source>
        <dbReference type="Pfam" id="PF02470"/>
    </source>
</evidence>
<name>A0A143BKE9_9BACT</name>
<proteinExistence type="predicted"/>
<reference evidence="2 3" key="2">
    <citation type="journal article" date="2016" name="Environ. Microbiol. Rep.">
        <title>Metagenomic evidence for the presence of phototrophic Gemmatimonadetes bacteria in diverse environments.</title>
        <authorList>
            <person name="Zeng Y."/>
            <person name="Baumbach J."/>
            <person name="Barbosa E.G."/>
            <person name="Azevedo V."/>
            <person name="Zhang C."/>
            <person name="Koblizek M."/>
        </authorList>
    </citation>
    <scope>NUCLEOTIDE SEQUENCE [LARGE SCALE GENOMIC DNA]</scope>
    <source>
        <strain evidence="2 3">AP64</strain>
    </source>
</reference>
<evidence type="ECO:0000313" key="2">
    <source>
        <dbReference type="EMBL" id="AMW05509.1"/>
    </source>
</evidence>
<sequence>MSTKRRDELLVGLLLLVGIAIALGGTIWIARGGLSKGYPMFSRFPWGAGLKQGQPVLLAGVQVGFVQGVELIPDGTIVVTYQVQDEFRIPEGTTASVEANGIFGDMLIALTPVKGVAGKMSEGDTIPTGIGSPSVAALLEKGDSIALNVRALSDEARTEFVEGGGVKDVRQTIADLTKLVAQLSSVTAEQSRQLTLTQAQLRKTLSSVDSAKVDSTLVNLRATSASFEKLSKDLAETNKNVQGLVTKVNSGPGTVGKLMNDPAVYARVDTLLARMDSLMIDIKANPRKYINLKIF</sequence>
<gene>
    <name evidence="2" type="ORF">GEMMAAP_13235</name>
</gene>
<dbReference type="Proteomes" id="UP000076404">
    <property type="component" value="Chromosome"/>
</dbReference>